<evidence type="ECO:0000256" key="2">
    <source>
        <dbReference type="ARBA" id="ARBA00022741"/>
    </source>
</evidence>
<evidence type="ECO:0000256" key="1">
    <source>
        <dbReference type="ARBA" id="ARBA00022679"/>
    </source>
</evidence>
<evidence type="ECO:0000313" key="8">
    <source>
        <dbReference type="EMBL" id="OGI47408.1"/>
    </source>
</evidence>
<feature type="domain" description="PPM-type phosphatase" evidence="7">
    <location>
        <begin position="9"/>
        <end position="231"/>
    </location>
</feature>
<evidence type="ECO:0000313" key="9">
    <source>
        <dbReference type="Proteomes" id="UP000178885"/>
    </source>
</evidence>
<dbReference type="InterPro" id="IPR036457">
    <property type="entry name" value="PPM-type-like_dom_sf"/>
</dbReference>
<feature type="transmembrane region" description="Helical" evidence="5">
    <location>
        <begin position="543"/>
        <end position="561"/>
    </location>
</feature>
<keyword evidence="3" id="KW-0418">Kinase</keyword>
<keyword evidence="2" id="KW-0547">Nucleotide-binding</keyword>
<keyword evidence="5" id="KW-0812">Transmembrane</keyword>
<reference evidence="8 9" key="1">
    <citation type="journal article" date="2016" name="Nat. Commun.">
        <title>Thousands of microbial genomes shed light on interconnected biogeochemical processes in an aquifer system.</title>
        <authorList>
            <person name="Anantharaman K."/>
            <person name="Brown C.T."/>
            <person name="Hug L.A."/>
            <person name="Sharon I."/>
            <person name="Castelle C.J."/>
            <person name="Probst A.J."/>
            <person name="Thomas B.C."/>
            <person name="Singh A."/>
            <person name="Wilkins M.J."/>
            <person name="Karaoz U."/>
            <person name="Brodie E.L."/>
            <person name="Williams K.H."/>
            <person name="Hubbard S.S."/>
            <person name="Banfield J.F."/>
        </authorList>
    </citation>
    <scope>NUCLEOTIDE SEQUENCE [LARGE SCALE GENOMIC DNA]</scope>
</reference>
<proteinExistence type="predicted"/>
<dbReference type="SMART" id="SM00220">
    <property type="entry name" value="S_TKc"/>
    <property type="match status" value="1"/>
</dbReference>
<dbReference type="EMBL" id="MFSU01000057">
    <property type="protein sequence ID" value="OGI47408.1"/>
    <property type="molecule type" value="Genomic_DNA"/>
</dbReference>
<dbReference type="GO" id="GO:0004674">
    <property type="term" value="F:protein serine/threonine kinase activity"/>
    <property type="evidence" value="ECO:0007669"/>
    <property type="project" value="TreeGrafter"/>
</dbReference>
<evidence type="ECO:0000256" key="5">
    <source>
        <dbReference type="SAM" id="Phobius"/>
    </source>
</evidence>
<keyword evidence="5" id="KW-1133">Transmembrane helix</keyword>
<dbReference type="Gene3D" id="1.10.510.10">
    <property type="entry name" value="Transferase(Phosphotransferase) domain 1"/>
    <property type="match status" value="1"/>
</dbReference>
<gene>
    <name evidence="8" type="ORF">A2151_08025</name>
</gene>
<dbReference type="PANTHER" id="PTHR43289">
    <property type="entry name" value="MITOGEN-ACTIVATED PROTEIN KINASE KINASE KINASE 20-RELATED"/>
    <property type="match status" value="1"/>
</dbReference>
<evidence type="ECO:0000256" key="4">
    <source>
        <dbReference type="ARBA" id="ARBA00022840"/>
    </source>
</evidence>
<keyword evidence="5" id="KW-0472">Membrane</keyword>
<dbReference type="PANTHER" id="PTHR43289:SF34">
    <property type="entry name" value="SERINE_THREONINE-PROTEIN KINASE YBDM-RELATED"/>
    <property type="match status" value="1"/>
</dbReference>
<dbReference type="SMART" id="SM00332">
    <property type="entry name" value="PP2Cc"/>
    <property type="match status" value="1"/>
</dbReference>
<evidence type="ECO:0000256" key="3">
    <source>
        <dbReference type="ARBA" id="ARBA00022777"/>
    </source>
</evidence>
<dbReference type="Pfam" id="PF13672">
    <property type="entry name" value="PP2C_2"/>
    <property type="match status" value="1"/>
</dbReference>
<dbReference type="SUPFAM" id="SSF56112">
    <property type="entry name" value="Protein kinase-like (PK-like)"/>
    <property type="match status" value="1"/>
</dbReference>
<dbReference type="CDD" id="cd14014">
    <property type="entry name" value="STKc_PknB_like"/>
    <property type="match status" value="1"/>
</dbReference>
<protein>
    <submittedName>
        <fullName evidence="8">Protein phosphatase</fullName>
    </submittedName>
</protein>
<dbReference type="SMART" id="SM00331">
    <property type="entry name" value="PP2C_SIG"/>
    <property type="match status" value="1"/>
</dbReference>
<dbReference type="Proteomes" id="UP000178885">
    <property type="component" value="Unassembled WGS sequence"/>
</dbReference>
<sequence length="562" mass="61633">MSAETLQVGVAFASERGKRERNDDFAAVRESEGGARTVVAAIADGVSGAGGRYAAETVVRGFCDGLLSEPATLGIDRAGVRVLTALNRWVHAQGRQDERLRGMATTFSALVLRGRRAHLLHVGDTRIYRLRAGELQCLTRDHTHNHPDMRHVLYRAVGLEDTIRADYAAHDLKAHDRFLLCCDGVHAALPDVRLKQWLAERAAPEEAARRIADAALAAGSRDNVTALVLDVLAVPAAERLDLEAAVAELPILDLPKVGEVVDGFRLHEVVSDGRYSRLFRAEDTQAGREVILKFPHPRVAAESAYRRAFVREAWVASQVRSPFVGEIVELAPGRQSRLYSVMPYYAGQTLEARLKRPPPVSLEEGVRIGIGLGKAVYALNRRHIVHRDIKPDNVILGAGGALRLVDLGVARLPGLEESVGEDIPGTPSYMAPELFAGQAGDERSDVYALGVTLYRLFSGGAYPYGEVEAFSTPRFTRRTSLTRHRPDLPAWLDGVLARATAVDADARYGDAMELALELEHNLAHGPRVVAARTSLYDYNPLRFWQVVSALLLIVLLILLFMR</sequence>
<feature type="domain" description="Protein kinase" evidence="6">
    <location>
        <begin position="264"/>
        <end position="523"/>
    </location>
</feature>
<comment type="caution">
    <text evidence="8">The sequence shown here is derived from an EMBL/GenBank/DDBJ whole genome shotgun (WGS) entry which is preliminary data.</text>
</comment>
<dbReference type="SUPFAM" id="SSF81606">
    <property type="entry name" value="PP2C-like"/>
    <property type="match status" value="1"/>
</dbReference>
<organism evidence="8 9">
    <name type="scientific">Candidatus Muproteobacteria bacterium RBG_16_65_34</name>
    <dbReference type="NCBI Taxonomy" id="1817760"/>
    <lineage>
        <taxon>Bacteria</taxon>
        <taxon>Pseudomonadati</taxon>
        <taxon>Pseudomonadota</taxon>
        <taxon>Candidatus Muproteobacteria</taxon>
    </lineage>
</organism>
<dbReference type="PROSITE" id="PS51746">
    <property type="entry name" value="PPM_2"/>
    <property type="match status" value="1"/>
</dbReference>
<dbReference type="GO" id="GO:0005524">
    <property type="term" value="F:ATP binding"/>
    <property type="evidence" value="ECO:0007669"/>
    <property type="project" value="UniProtKB-KW"/>
</dbReference>
<dbReference type="STRING" id="1817760.A2151_08025"/>
<dbReference type="InterPro" id="IPR000719">
    <property type="entry name" value="Prot_kinase_dom"/>
</dbReference>
<keyword evidence="1" id="KW-0808">Transferase</keyword>
<dbReference type="PROSITE" id="PS00108">
    <property type="entry name" value="PROTEIN_KINASE_ST"/>
    <property type="match status" value="1"/>
</dbReference>
<dbReference type="CDD" id="cd00143">
    <property type="entry name" value="PP2Cc"/>
    <property type="match status" value="1"/>
</dbReference>
<dbReference type="InterPro" id="IPR001932">
    <property type="entry name" value="PPM-type_phosphatase-like_dom"/>
</dbReference>
<dbReference type="Pfam" id="PF00069">
    <property type="entry name" value="Pkinase"/>
    <property type="match status" value="1"/>
</dbReference>
<dbReference type="Gene3D" id="3.60.40.10">
    <property type="entry name" value="PPM-type phosphatase domain"/>
    <property type="match status" value="1"/>
</dbReference>
<evidence type="ECO:0000259" key="7">
    <source>
        <dbReference type="PROSITE" id="PS51746"/>
    </source>
</evidence>
<dbReference type="AlphaFoldDB" id="A0A1F6TQJ7"/>
<dbReference type="InterPro" id="IPR011009">
    <property type="entry name" value="Kinase-like_dom_sf"/>
</dbReference>
<name>A0A1F6TQJ7_9PROT</name>
<accession>A0A1F6TQJ7</accession>
<evidence type="ECO:0000259" key="6">
    <source>
        <dbReference type="PROSITE" id="PS50011"/>
    </source>
</evidence>
<dbReference type="InterPro" id="IPR008271">
    <property type="entry name" value="Ser/Thr_kinase_AS"/>
</dbReference>
<dbReference type="Gene3D" id="3.30.200.20">
    <property type="entry name" value="Phosphorylase Kinase, domain 1"/>
    <property type="match status" value="1"/>
</dbReference>
<keyword evidence="4" id="KW-0067">ATP-binding</keyword>
<dbReference type="PROSITE" id="PS50011">
    <property type="entry name" value="PROTEIN_KINASE_DOM"/>
    <property type="match status" value="1"/>
</dbReference>